<reference evidence="1" key="1">
    <citation type="submission" date="2022-07" db="EMBL/GenBank/DDBJ databases">
        <authorList>
            <person name="Trinca V."/>
            <person name="Uliana J.V.C."/>
            <person name="Torres T.T."/>
            <person name="Ward R.J."/>
            <person name="Monesi N."/>
        </authorList>
    </citation>
    <scope>NUCLEOTIDE SEQUENCE</scope>
    <source>
        <strain evidence="1">HSMRA1968</strain>
        <tissue evidence="1">Whole embryos</tissue>
    </source>
</reference>
<gene>
    <name evidence="1" type="ORF">Bhyg_10682</name>
</gene>
<dbReference type="AlphaFoldDB" id="A0A9Q0RZ86"/>
<comment type="caution">
    <text evidence="1">The sequence shown here is derived from an EMBL/GenBank/DDBJ whole genome shotgun (WGS) entry which is preliminary data.</text>
</comment>
<dbReference type="EMBL" id="WJQU01000003">
    <property type="protein sequence ID" value="KAJ6637951.1"/>
    <property type="molecule type" value="Genomic_DNA"/>
</dbReference>
<dbReference type="Proteomes" id="UP001151699">
    <property type="component" value="Chromosome X"/>
</dbReference>
<name>A0A9Q0RZ86_9DIPT</name>
<organism evidence="1 2">
    <name type="scientific">Pseudolycoriella hygida</name>
    <dbReference type="NCBI Taxonomy" id="35572"/>
    <lineage>
        <taxon>Eukaryota</taxon>
        <taxon>Metazoa</taxon>
        <taxon>Ecdysozoa</taxon>
        <taxon>Arthropoda</taxon>
        <taxon>Hexapoda</taxon>
        <taxon>Insecta</taxon>
        <taxon>Pterygota</taxon>
        <taxon>Neoptera</taxon>
        <taxon>Endopterygota</taxon>
        <taxon>Diptera</taxon>
        <taxon>Nematocera</taxon>
        <taxon>Sciaroidea</taxon>
        <taxon>Sciaridae</taxon>
        <taxon>Pseudolycoriella</taxon>
    </lineage>
</organism>
<accession>A0A9Q0RZ86</accession>
<proteinExistence type="predicted"/>
<evidence type="ECO:0000313" key="1">
    <source>
        <dbReference type="EMBL" id="KAJ6637951.1"/>
    </source>
</evidence>
<evidence type="ECO:0000313" key="2">
    <source>
        <dbReference type="Proteomes" id="UP001151699"/>
    </source>
</evidence>
<protein>
    <submittedName>
        <fullName evidence="1">Uncharacterized protein</fullName>
    </submittedName>
</protein>
<sequence length="155" mass="17750">MNQIDNQCKAECENIQSKSYKSSVVNEFKTLSLSLLKILAQNICVHKIALSAIELSALAKIFLEDVTLLSDRHFLDTIELQQPLIRTATYPAMFSTLNNEIEFKLASQHNYIILFRYSKAILPYKIITKNISVIWCRKAHAKNTGREVNCEEVKD</sequence>
<keyword evidence="2" id="KW-1185">Reference proteome</keyword>